<evidence type="ECO:0000259" key="1">
    <source>
        <dbReference type="Pfam" id="PF00171"/>
    </source>
</evidence>
<protein>
    <recommendedName>
        <fullName evidence="1">Aldehyde dehydrogenase domain-containing protein</fullName>
    </recommendedName>
</protein>
<dbReference type="OrthoDB" id="310895at2759"/>
<dbReference type="Pfam" id="PF00171">
    <property type="entry name" value="Aldedh"/>
    <property type="match status" value="1"/>
</dbReference>
<dbReference type="InterPro" id="IPR016163">
    <property type="entry name" value="Ald_DH_C"/>
</dbReference>
<accession>A0A0K2SZT4</accession>
<feature type="domain" description="Aldehyde dehydrogenase" evidence="1">
    <location>
        <begin position="203"/>
        <end position="372"/>
    </location>
</feature>
<dbReference type="EMBL" id="HACA01001501">
    <property type="protein sequence ID" value="CDW18862.1"/>
    <property type="molecule type" value="Transcribed_RNA"/>
</dbReference>
<dbReference type="InterPro" id="IPR015590">
    <property type="entry name" value="Aldehyde_DH_dom"/>
</dbReference>
<dbReference type="Gene3D" id="3.40.309.10">
    <property type="entry name" value="Aldehyde Dehydrogenase, Chain A, domain 2"/>
    <property type="match status" value="1"/>
</dbReference>
<dbReference type="AlphaFoldDB" id="A0A0K2SZT4"/>
<name>A0A0K2SZT4_LEPSM</name>
<evidence type="ECO:0000313" key="2">
    <source>
        <dbReference type="EMBL" id="CDW18862.1"/>
    </source>
</evidence>
<sequence length="605" mass="68565">MKLEYSRGVMRKGSAQAAMSWMSNEGEGLFEEESCSWDCSHVLAESPFPLLCLAQALERNAAFFQSLCELDNRRLDVDGLIEWIYECALRMGDEWTFQGPVVMMGDVFFNRSIEALAAGHPVIFLTHKKDSLAAFFKKLTNEAKFKKGSFEIPLWEGGSLSTLPDYLKGVPILYEWDSFYSPSDEVKWLVSSSGSFLPSIRKGGSPAIILDSADLDSVIESIITSIKSYNGYSVFRIPRLFIQESIFHIFLEKMNGRMKKFVIGSHNSELGVDGIITKETIRNLSELLKTEGVEAYSSKDIAPLILTSFPTNIDPNVGLIFMATPFRTSKELLSLFMSYYGEEAFVFSENFSQSMEIVHKLDFETVHINNVDESFIYRMKGRIPKQLQRNDHFNKQDIDNHFQQVIPYSVDKSYICALKASGAWFKTKRVRYIYNALNFCNMYSNELAKWVMPDNLDCGSGRGDKHILDIKDPAGVVGFILEDGECLSKWMPLIVCALSCGNVILLTLRSKNETLSNFSEKLGEGVLSIIINEDVESVASGFIQRRDLGLIVYTGVSKKVSLYLRYKANCGVWNPRNNDFSRSEAHQWFNKTKKINMSFETIYAN</sequence>
<organism evidence="2">
    <name type="scientific">Lepeophtheirus salmonis</name>
    <name type="common">Salmon louse</name>
    <name type="synonym">Caligus salmonis</name>
    <dbReference type="NCBI Taxonomy" id="72036"/>
    <lineage>
        <taxon>Eukaryota</taxon>
        <taxon>Metazoa</taxon>
        <taxon>Ecdysozoa</taxon>
        <taxon>Arthropoda</taxon>
        <taxon>Crustacea</taxon>
        <taxon>Multicrustacea</taxon>
        <taxon>Hexanauplia</taxon>
        <taxon>Copepoda</taxon>
        <taxon>Siphonostomatoida</taxon>
        <taxon>Caligidae</taxon>
        <taxon>Lepeophtheirus</taxon>
    </lineage>
</organism>
<dbReference type="GO" id="GO:0016620">
    <property type="term" value="F:oxidoreductase activity, acting on the aldehyde or oxo group of donors, NAD or NADP as acceptor"/>
    <property type="evidence" value="ECO:0007669"/>
    <property type="project" value="InterPro"/>
</dbReference>
<proteinExistence type="predicted"/>
<reference evidence="2" key="1">
    <citation type="submission" date="2014-05" db="EMBL/GenBank/DDBJ databases">
        <authorList>
            <person name="Chronopoulou M."/>
        </authorList>
    </citation>
    <scope>NUCLEOTIDE SEQUENCE</scope>
    <source>
        <tissue evidence="2">Whole organism</tissue>
    </source>
</reference>
<dbReference type="InterPro" id="IPR016161">
    <property type="entry name" value="Ald_DH/histidinol_DH"/>
</dbReference>
<dbReference type="SUPFAM" id="SSF53720">
    <property type="entry name" value="ALDH-like"/>
    <property type="match status" value="1"/>
</dbReference>
<dbReference type="PANTHER" id="PTHR11699">
    <property type="entry name" value="ALDEHYDE DEHYDROGENASE-RELATED"/>
    <property type="match status" value="1"/>
</dbReference>